<dbReference type="AlphaFoldDB" id="A0ABD3N2D2"/>
<dbReference type="EMBL" id="JALLPJ020001316">
    <property type="protein sequence ID" value="KAL3770245.1"/>
    <property type="molecule type" value="Genomic_DNA"/>
</dbReference>
<accession>A0ABD3N2D2</accession>
<proteinExistence type="predicted"/>
<feature type="region of interest" description="Disordered" evidence="1">
    <location>
        <begin position="132"/>
        <end position="167"/>
    </location>
</feature>
<name>A0ABD3N2D2_9STRA</name>
<dbReference type="Proteomes" id="UP001530400">
    <property type="component" value="Unassembled WGS sequence"/>
</dbReference>
<sequence length="167" mass="18057">MFLARAVSRLRSLIATPSSSSNGATRTHSNRVDWTLDVEVNEIARTVNCGKGFGRGCGKNCHECKCFRKRRYNSRMPATFATFTSQIPSEVPPPTSLATRIANFINDSFVADAPLINAGAAISVPAEVVDADTSANSTVQRRSKRTLSRQPSNNAEPISVEAEEANV</sequence>
<keyword evidence="3" id="KW-1185">Reference proteome</keyword>
<gene>
    <name evidence="2" type="ORF">ACHAWO_009559</name>
</gene>
<evidence type="ECO:0000313" key="3">
    <source>
        <dbReference type="Proteomes" id="UP001530400"/>
    </source>
</evidence>
<evidence type="ECO:0000313" key="2">
    <source>
        <dbReference type="EMBL" id="KAL3770245.1"/>
    </source>
</evidence>
<reference evidence="2 3" key="1">
    <citation type="submission" date="2024-10" db="EMBL/GenBank/DDBJ databases">
        <title>Updated reference genomes for cyclostephanoid diatoms.</title>
        <authorList>
            <person name="Roberts W.R."/>
            <person name="Alverson A.J."/>
        </authorList>
    </citation>
    <scope>NUCLEOTIDE SEQUENCE [LARGE SCALE GENOMIC DNA]</scope>
    <source>
        <strain evidence="2 3">AJA010-31</strain>
    </source>
</reference>
<protein>
    <submittedName>
        <fullName evidence="2">Uncharacterized protein</fullName>
    </submittedName>
</protein>
<organism evidence="2 3">
    <name type="scientific">Cyclotella atomus</name>
    <dbReference type="NCBI Taxonomy" id="382360"/>
    <lineage>
        <taxon>Eukaryota</taxon>
        <taxon>Sar</taxon>
        <taxon>Stramenopiles</taxon>
        <taxon>Ochrophyta</taxon>
        <taxon>Bacillariophyta</taxon>
        <taxon>Coscinodiscophyceae</taxon>
        <taxon>Thalassiosirophycidae</taxon>
        <taxon>Stephanodiscales</taxon>
        <taxon>Stephanodiscaceae</taxon>
        <taxon>Cyclotella</taxon>
    </lineage>
</organism>
<comment type="caution">
    <text evidence="2">The sequence shown here is derived from an EMBL/GenBank/DDBJ whole genome shotgun (WGS) entry which is preliminary data.</text>
</comment>
<evidence type="ECO:0000256" key="1">
    <source>
        <dbReference type="SAM" id="MobiDB-lite"/>
    </source>
</evidence>